<comment type="caution">
    <text evidence="2">The sequence shown here is derived from an EMBL/GenBank/DDBJ whole genome shotgun (WGS) entry which is preliminary data.</text>
</comment>
<gene>
    <name evidence="2" type="ORF">BSZ36_14950</name>
</gene>
<dbReference type="InterPro" id="IPR000639">
    <property type="entry name" value="Epox_hydrolase-like"/>
</dbReference>
<dbReference type="PRINTS" id="PR00412">
    <property type="entry name" value="EPOXHYDRLASE"/>
</dbReference>
<dbReference type="PANTHER" id="PTHR43798">
    <property type="entry name" value="MONOACYLGLYCEROL LIPASE"/>
    <property type="match status" value="1"/>
</dbReference>
<dbReference type="EMBL" id="MQWB01000001">
    <property type="protein sequence ID" value="OZC04165.1"/>
    <property type="molecule type" value="Genomic_DNA"/>
</dbReference>
<protein>
    <recommendedName>
        <fullName evidence="1">AB hydrolase-1 domain-containing protein</fullName>
    </recommendedName>
</protein>
<dbReference type="InterPro" id="IPR029058">
    <property type="entry name" value="AB_hydrolase_fold"/>
</dbReference>
<evidence type="ECO:0000313" key="2">
    <source>
        <dbReference type="EMBL" id="OZC04165.1"/>
    </source>
</evidence>
<evidence type="ECO:0000259" key="1">
    <source>
        <dbReference type="Pfam" id="PF00561"/>
    </source>
</evidence>
<dbReference type="OrthoDB" id="9780932at2"/>
<dbReference type="InterPro" id="IPR000073">
    <property type="entry name" value="AB_hydrolase_1"/>
</dbReference>
<reference evidence="2 3" key="1">
    <citation type="submission" date="2016-11" db="EMBL/GenBank/DDBJ databases">
        <title>Study of marine rhodopsin-containing bacteria.</title>
        <authorList>
            <person name="Yoshizawa S."/>
            <person name="Kumagai Y."/>
            <person name="Kogure K."/>
        </authorList>
    </citation>
    <scope>NUCLEOTIDE SEQUENCE [LARGE SCALE GENOMIC DNA]</scope>
    <source>
        <strain evidence="2 3">SG-29</strain>
    </source>
</reference>
<name>A0A259U2A1_9BACT</name>
<dbReference type="SUPFAM" id="SSF53474">
    <property type="entry name" value="alpha/beta-Hydrolases"/>
    <property type="match status" value="1"/>
</dbReference>
<dbReference type="GO" id="GO:0016020">
    <property type="term" value="C:membrane"/>
    <property type="evidence" value="ECO:0007669"/>
    <property type="project" value="TreeGrafter"/>
</dbReference>
<dbReference type="AlphaFoldDB" id="A0A259U2A1"/>
<sequence length="302" mass="32508">MSLLARLDPIAHAVRRARASTRASAGLSRRSLTLPDGREIVYLDGSRDELESRPPALFIHGIGASKDHWPPLAKPLAERLRVIAPDLPGFGESDRSPEGDYSMAAQGETVIAIADALGLDRFHLVGQSMGGRVVAETAARHAGRLFSLWMIAPAGAMGEEQSEMIEGLLAGEGIPLFGRTPEEYMETVAFTMSRPPRIPSLALRVLAAENAADYDLNREIFARMSTGFAVGPSTEDLLDGVDVPTLITWGEEDRVLHPSGAGSIAARMPRATVHHMPETGHIPMFEAPGDAAARYLEFLDAL</sequence>
<dbReference type="Gene3D" id="3.40.50.1820">
    <property type="entry name" value="alpha/beta hydrolase"/>
    <property type="match status" value="1"/>
</dbReference>
<dbReference type="InterPro" id="IPR050266">
    <property type="entry name" value="AB_hydrolase_sf"/>
</dbReference>
<accession>A0A259U2A1</accession>
<evidence type="ECO:0000313" key="3">
    <source>
        <dbReference type="Proteomes" id="UP000216446"/>
    </source>
</evidence>
<dbReference type="Proteomes" id="UP000216446">
    <property type="component" value="Unassembled WGS sequence"/>
</dbReference>
<organism evidence="2 3">
    <name type="scientific">Rubricoccus marinus</name>
    <dbReference type="NCBI Taxonomy" id="716817"/>
    <lineage>
        <taxon>Bacteria</taxon>
        <taxon>Pseudomonadati</taxon>
        <taxon>Rhodothermota</taxon>
        <taxon>Rhodothermia</taxon>
        <taxon>Rhodothermales</taxon>
        <taxon>Rubricoccaceae</taxon>
        <taxon>Rubricoccus</taxon>
    </lineage>
</organism>
<dbReference type="PRINTS" id="PR00111">
    <property type="entry name" value="ABHYDROLASE"/>
</dbReference>
<dbReference type="Pfam" id="PF00561">
    <property type="entry name" value="Abhydrolase_1"/>
    <property type="match status" value="1"/>
</dbReference>
<dbReference type="PANTHER" id="PTHR43798:SF5">
    <property type="entry name" value="MONOACYLGLYCEROL LIPASE ABHD6"/>
    <property type="match status" value="1"/>
</dbReference>
<dbReference type="GO" id="GO:0047372">
    <property type="term" value="F:monoacylglycerol lipase activity"/>
    <property type="evidence" value="ECO:0007669"/>
    <property type="project" value="TreeGrafter"/>
</dbReference>
<proteinExistence type="predicted"/>
<dbReference type="InParanoid" id="A0A259U2A1"/>
<dbReference type="GO" id="GO:0046464">
    <property type="term" value="P:acylglycerol catabolic process"/>
    <property type="evidence" value="ECO:0007669"/>
    <property type="project" value="TreeGrafter"/>
</dbReference>
<dbReference type="RefSeq" id="WP_143536919.1">
    <property type="nucleotide sequence ID" value="NZ_MQWB01000001.1"/>
</dbReference>
<keyword evidence="3" id="KW-1185">Reference proteome</keyword>
<feature type="domain" description="AB hydrolase-1" evidence="1">
    <location>
        <begin position="57"/>
        <end position="288"/>
    </location>
</feature>